<dbReference type="InterPro" id="IPR012902">
    <property type="entry name" value="N_methyl_site"/>
</dbReference>
<keyword evidence="1" id="KW-0812">Transmembrane</keyword>
<feature type="transmembrane region" description="Helical" evidence="1">
    <location>
        <begin position="12"/>
        <end position="34"/>
    </location>
</feature>
<dbReference type="EMBL" id="CP114014">
    <property type="protein sequence ID" value="XAY06225.1"/>
    <property type="molecule type" value="Genomic_DNA"/>
</dbReference>
<dbReference type="RefSeq" id="WP_354697462.1">
    <property type="nucleotide sequence ID" value="NZ_CP114014.1"/>
</dbReference>
<evidence type="ECO:0000256" key="1">
    <source>
        <dbReference type="SAM" id="Phobius"/>
    </source>
</evidence>
<dbReference type="KEGG" id="parq:DSM112329_03092"/>
<protein>
    <recommendedName>
        <fullName evidence="3">Prepilin-type N-terminal cleavage/methylation domain-containing protein</fullName>
    </recommendedName>
</protein>
<organism evidence="2">
    <name type="scientific">Paraconexibacter sp. AEG42_29</name>
    <dbReference type="NCBI Taxonomy" id="2997339"/>
    <lineage>
        <taxon>Bacteria</taxon>
        <taxon>Bacillati</taxon>
        <taxon>Actinomycetota</taxon>
        <taxon>Thermoleophilia</taxon>
        <taxon>Solirubrobacterales</taxon>
        <taxon>Paraconexibacteraceae</taxon>
        <taxon>Paraconexibacter</taxon>
    </lineage>
</organism>
<reference evidence="2" key="1">
    <citation type="submission" date="2022-12" db="EMBL/GenBank/DDBJ databases">
        <title>Paraconexibacter alkalitolerans sp. nov. and Baekduia alba sp. nov., isolated from soil and emended description of the genera Paraconexibacter (Chun et al., 2020) and Baekduia (An et al., 2020).</title>
        <authorList>
            <person name="Vieira S."/>
            <person name="Huber K.J."/>
            <person name="Geppert A."/>
            <person name="Wolf J."/>
            <person name="Neumann-Schaal M."/>
            <person name="Muesken M."/>
            <person name="Overmann J."/>
        </authorList>
    </citation>
    <scope>NUCLEOTIDE SEQUENCE</scope>
    <source>
        <strain evidence="2">AEG42_29</strain>
    </source>
</reference>
<sequence>MTPPRPRRRDDDGLTLVELLIAMSLSTIVLLATFQSFDVFSSETTKQTRQTGANDTARATMDRVVDDLRGASTIRTAAANDLVYSVATATGSRSVRLCVTGTTLYQSSSTTTTTPGSACGVAGTGWTQGVVGTVPAAGTTGFTYDGAASSATPAAVKSVGITLNIDATSAKSVATSTLRASATVRRTAGQLPISDGDVKVDCNSTGPLLTLGAGLSGLNVASVTYASTGGVTLGTGVTGTPVQLTIPKAVTTILATITDTAGITTTIPKTVECN</sequence>
<evidence type="ECO:0008006" key="3">
    <source>
        <dbReference type="Google" id="ProtNLM"/>
    </source>
</evidence>
<proteinExistence type="predicted"/>
<keyword evidence="1" id="KW-1133">Transmembrane helix</keyword>
<keyword evidence="1" id="KW-0472">Membrane</keyword>
<dbReference type="Pfam" id="PF07963">
    <property type="entry name" value="N_methyl"/>
    <property type="match status" value="1"/>
</dbReference>
<gene>
    <name evidence="2" type="ORF">DSM112329_03092</name>
</gene>
<dbReference type="AlphaFoldDB" id="A0AAU7AY36"/>
<evidence type="ECO:0000313" key="2">
    <source>
        <dbReference type="EMBL" id="XAY06225.1"/>
    </source>
</evidence>
<dbReference type="NCBIfam" id="TIGR02532">
    <property type="entry name" value="IV_pilin_GFxxxE"/>
    <property type="match status" value="1"/>
</dbReference>
<name>A0AAU7AY36_9ACTN</name>
<accession>A0AAU7AY36</accession>